<evidence type="ECO:0000256" key="1">
    <source>
        <dbReference type="SAM" id="MobiDB-lite"/>
    </source>
</evidence>
<dbReference type="EMBL" id="LVCJ01000016">
    <property type="protein sequence ID" value="OAL37249.1"/>
    <property type="molecule type" value="Genomic_DNA"/>
</dbReference>
<dbReference type="InterPro" id="IPR048537">
    <property type="entry name" value="RRN6_HB"/>
</dbReference>
<evidence type="ECO:0000259" key="4">
    <source>
        <dbReference type="Pfam" id="PF20640"/>
    </source>
</evidence>
<dbReference type="InterPro" id="IPR019350">
    <property type="entry name" value="RNA_pol_I-sp_TIF_RRN6-like"/>
</dbReference>
<dbReference type="Pfam" id="PF20640">
    <property type="entry name" value="Rrn6_HB"/>
    <property type="match status" value="1"/>
</dbReference>
<organism evidence="5 6">
    <name type="scientific">Fonsecaea nubica</name>
    <dbReference type="NCBI Taxonomy" id="856822"/>
    <lineage>
        <taxon>Eukaryota</taxon>
        <taxon>Fungi</taxon>
        <taxon>Dikarya</taxon>
        <taxon>Ascomycota</taxon>
        <taxon>Pezizomycotina</taxon>
        <taxon>Eurotiomycetes</taxon>
        <taxon>Chaetothyriomycetidae</taxon>
        <taxon>Chaetothyriales</taxon>
        <taxon>Herpotrichiellaceae</taxon>
        <taxon>Fonsecaea</taxon>
    </lineage>
</organism>
<dbReference type="Proteomes" id="UP000185904">
    <property type="component" value="Unassembled WGS sequence"/>
</dbReference>
<feature type="domain" description="RRN6 beta-propeller" evidence="2">
    <location>
        <begin position="126"/>
        <end position="485"/>
    </location>
</feature>
<feature type="domain" description="RRN6 K-rich C-terminal" evidence="3">
    <location>
        <begin position="837"/>
        <end position="975"/>
    </location>
</feature>
<sequence>MTEVRRNAHHVHETKVLSYGHLGTAAYDDQNHIWTFLRQYQTQHGDGLEARESQTNSPSFLLADERTWNAEPDYVQASGPARDARLGHGLQNFFLKHVPDVALVAVELPTLSKSIATELSYRPSASIFAFGHARRASDHSVHNKAPYIPIVAIRSCSSNETLQFFVIEADQIGIPSIADLSDLGAVPFIAHKASGCWTGSTDRILQVTSPSYSQGTQFLVVKPSGTTVLRPVLSKSRASEELLEPCPIITIPQSRTGSHPHAFAAFNPHDQSLVALVDTSGQWSIWKLTGRQLGSARNSHQATLKASNALGSIEHQFRFSGASTSRDTWYGVCWFPNREGIMDRLLVYNRRFAAAFDRTGSCLGGVDMRLGSQADQNLILDAKNSSRRSSHVFVLTTSRLLIFDSSQSNEDDRSSGEVLKLACSWNHYRDRADWSLRMAILESSEESWVLLYSNTSHLAIIYRFGQADGQSTIMSKQDPSTFQMPHQLKGRMKDVDDITMCPVAFSSQSQPVGVVGSGLIKLVACLATGEVIEALYKHELDQFCLSSHPTKTFLHLSIPRTLNHPISSKYVMVDDDIDDFVLPDGKEPDDFGGKPDSEQNIPEDVQHISPGPRHWQRLLQYEALKNNDNENVSFGSALQQAIEQFESRNKENKVTFIQVISDLADRCRITELEHDSQLADQCLDTLELQGKINVQLAAHVVGGVPISSRSHLLLDLYEGLVRTHLGSLSDQVTDRGRVNRERLIRQIVGECFLGSFVLAPATTPLSVSPRRSWLQTQDSQALSPSQGVDSDDPESSHAATPEALSETEAPAVSRLRKYALFRHEMPPPLLDYNANIANILAHLPESIEENPADYSYQQTNQKMKLAQEEIAAESLNPRERKKALRSAARLQRRLEKTQLISQEVATRRNLLPGISSGPKASDFPQREVQSSQPVAPSSSQTIGPGLSMTQPERGAYGTRQTEKKGKKGAKRRAGF</sequence>
<dbReference type="InterPro" id="IPR048536">
    <property type="entry name" value="Rrn6_K-rich"/>
</dbReference>
<comment type="caution">
    <text evidence="5">The sequence shown here is derived from an EMBL/GenBank/DDBJ whole genome shotgun (WGS) entry which is preliminary data.</text>
</comment>
<feature type="domain" description="RRN6 helical bundle" evidence="4">
    <location>
        <begin position="576"/>
        <end position="754"/>
    </location>
</feature>
<dbReference type="InterPro" id="IPR048535">
    <property type="entry name" value="RRN6_beta-prop"/>
</dbReference>
<dbReference type="Pfam" id="PF10214">
    <property type="entry name" value="Rrn6_beta-prop"/>
    <property type="match status" value="1"/>
</dbReference>
<dbReference type="Pfam" id="PF20639">
    <property type="entry name" value="Rrn6_K-rich"/>
    <property type="match status" value="1"/>
</dbReference>
<dbReference type="PANTHER" id="PTHR28221:SF2">
    <property type="entry name" value="RNA POLYMERASE I-SPECIFIC TRANSCRIPTION INITIATION FACTOR RRN6"/>
    <property type="match status" value="1"/>
</dbReference>
<dbReference type="RefSeq" id="XP_022502261.1">
    <property type="nucleotide sequence ID" value="XM_022641728.1"/>
</dbReference>
<feature type="region of interest" description="Disordered" evidence="1">
    <location>
        <begin position="910"/>
        <end position="975"/>
    </location>
</feature>
<feature type="compositionally biased region" description="Low complexity" evidence="1">
    <location>
        <begin position="928"/>
        <end position="940"/>
    </location>
</feature>
<evidence type="ECO:0000313" key="5">
    <source>
        <dbReference type="EMBL" id="OAL37249.1"/>
    </source>
</evidence>
<proteinExistence type="predicted"/>
<dbReference type="GO" id="GO:0001163">
    <property type="term" value="F:RNA polymerase I transcription regulatory region sequence-specific DNA binding"/>
    <property type="evidence" value="ECO:0007669"/>
    <property type="project" value="TreeGrafter"/>
</dbReference>
<protein>
    <submittedName>
        <fullName evidence="5">Uncharacterized protein</fullName>
    </submittedName>
</protein>
<evidence type="ECO:0000313" key="6">
    <source>
        <dbReference type="Proteomes" id="UP000185904"/>
    </source>
</evidence>
<keyword evidence="6" id="KW-1185">Reference proteome</keyword>
<dbReference type="GO" id="GO:0042790">
    <property type="term" value="P:nucleolar large rRNA transcription by RNA polymerase I"/>
    <property type="evidence" value="ECO:0007669"/>
    <property type="project" value="TreeGrafter"/>
</dbReference>
<dbReference type="GO" id="GO:0070860">
    <property type="term" value="C:RNA polymerase I core factor complex"/>
    <property type="evidence" value="ECO:0007669"/>
    <property type="project" value="TreeGrafter"/>
</dbReference>
<feature type="compositionally biased region" description="Basic residues" evidence="1">
    <location>
        <begin position="964"/>
        <end position="975"/>
    </location>
</feature>
<feature type="region of interest" description="Disordered" evidence="1">
    <location>
        <begin position="768"/>
        <end position="809"/>
    </location>
</feature>
<dbReference type="GeneID" id="34586847"/>
<accession>A0A178D560</accession>
<feature type="compositionally biased region" description="Polar residues" evidence="1">
    <location>
        <begin position="773"/>
        <end position="788"/>
    </location>
</feature>
<dbReference type="PANTHER" id="PTHR28221">
    <property type="entry name" value="RNA POLYMERASE I-SPECIFIC TRANSCRIPTION INITIATION FACTOR RRN6"/>
    <property type="match status" value="1"/>
</dbReference>
<dbReference type="OrthoDB" id="4090074at2759"/>
<name>A0A178D560_9EURO</name>
<dbReference type="AlphaFoldDB" id="A0A178D560"/>
<gene>
    <name evidence="5" type="ORF">AYO20_03425</name>
</gene>
<reference evidence="5 6" key="1">
    <citation type="submission" date="2016-03" db="EMBL/GenBank/DDBJ databases">
        <title>The draft genome sequence of Fonsecaea nubica causative agent of cutaneous subcutaneous infection in human host.</title>
        <authorList>
            <person name="Costa F."/>
            <person name="Sybren D.H."/>
            <person name="Raittz R.T."/>
            <person name="Weiss V.A."/>
            <person name="Leao A.C."/>
            <person name="Gomes R."/>
            <person name="De Souza E.M."/>
            <person name="Pedrosa F.O."/>
            <person name="Steffens M.B."/>
            <person name="Bombassaro A."/>
            <person name="Tadra-Sfeir M.Z."/>
            <person name="Moreno L.F."/>
            <person name="Najafzadeh M.J."/>
            <person name="Felipe M.S."/>
            <person name="Teixeira M."/>
            <person name="Sun J."/>
            <person name="Xi L."/>
            <person name="Castro M.A."/>
            <person name="Vicente V.A."/>
        </authorList>
    </citation>
    <scope>NUCLEOTIDE SEQUENCE [LARGE SCALE GENOMIC DNA]</scope>
    <source>
        <strain evidence="5 6">CBS 269.64</strain>
    </source>
</reference>
<evidence type="ECO:0000259" key="2">
    <source>
        <dbReference type="Pfam" id="PF10214"/>
    </source>
</evidence>
<dbReference type="GO" id="GO:0001179">
    <property type="term" value="F:RNA polymerase I general transcription initiation factor binding"/>
    <property type="evidence" value="ECO:0007669"/>
    <property type="project" value="TreeGrafter"/>
</dbReference>
<evidence type="ECO:0000259" key="3">
    <source>
        <dbReference type="Pfam" id="PF20639"/>
    </source>
</evidence>